<evidence type="ECO:0000313" key="2">
    <source>
        <dbReference type="Proteomes" id="UP000026962"/>
    </source>
</evidence>
<name>A0A0E0KNP3_ORYPU</name>
<evidence type="ECO:0000313" key="1">
    <source>
        <dbReference type="EnsemblPlants" id="OPUNC04G05260.1"/>
    </source>
</evidence>
<dbReference type="AlphaFoldDB" id="A0A0E0KNP3"/>
<dbReference type="EnsemblPlants" id="OPUNC04G05260.1">
    <property type="protein sequence ID" value="OPUNC04G05260.1"/>
    <property type="gene ID" value="OPUNC04G05260"/>
</dbReference>
<reference evidence="1" key="2">
    <citation type="submission" date="2018-05" db="EMBL/GenBank/DDBJ databases">
        <title>OpunRS2 (Oryza punctata Reference Sequence Version 2).</title>
        <authorList>
            <person name="Zhang J."/>
            <person name="Kudrna D."/>
            <person name="Lee S."/>
            <person name="Talag J."/>
            <person name="Welchert J."/>
            <person name="Wing R.A."/>
        </authorList>
    </citation>
    <scope>NUCLEOTIDE SEQUENCE [LARGE SCALE GENOMIC DNA]</scope>
</reference>
<protein>
    <submittedName>
        <fullName evidence="1">Uncharacterized protein</fullName>
    </submittedName>
</protein>
<organism evidence="1">
    <name type="scientific">Oryza punctata</name>
    <name type="common">Red rice</name>
    <dbReference type="NCBI Taxonomy" id="4537"/>
    <lineage>
        <taxon>Eukaryota</taxon>
        <taxon>Viridiplantae</taxon>
        <taxon>Streptophyta</taxon>
        <taxon>Embryophyta</taxon>
        <taxon>Tracheophyta</taxon>
        <taxon>Spermatophyta</taxon>
        <taxon>Magnoliopsida</taxon>
        <taxon>Liliopsida</taxon>
        <taxon>Poales</taxon>
        <taxon>Poaceae</taxon>
        <taxon>BOP clade</taxon>
        <taxon>Oryzoideae</taxon>
        <taxon>Oryzeae</taxon>
        <taxon>Oryzinae</taxon>
        <taxon>Oryza</taxon>
    </lineage>
</organism>
<dbReference type="Proteomes" id="UP000026962">
    <property type="component" value="Chromosome 4"/>
</dbReference>
<sequence length="67" mass="7245">MECLPHHAIGAKVIEIKADNINDAAEEIIRFLMGPNKGDIIYFDGWGGLGASAVLKERLLVLGLKQA</sequence>
<keyword evidence="2" id="KW-1185">Reference proteome</keyword>
<dbReference type="Gramene" id="OPUNC04G05260.1">
    <property type="protein sequence ID" value="OPUNC04G05260.1"/>
    <property type="gene ID" value="OPUNC04G05260"/>
</dbReference>
<accession>A0A0E0KNP3</accession>
<dbReference type="HOGENOM" id="CLU_2816878_0_0_1"/>
<reference evidence="1" key="1">
    <citation type="submission" date="2015-04" db="UniProtKB">
        <authorList>
            <consortium name="EnsemblPlants"/>
        </authorList>
    </citation>
    <scope>IDENTIFICATION</scope>
</reference>
<proteinExistence type="predicted"/>